<sequence>MVRLSITTISSNFWKKPPLRSKISWVLAFYKRRRGQKLMNYKFLVLATGMAGLLLLPIQSFPLSWTVPSVVAQTVTSQLSPEQLQKLQKLAQSITVKVLSGDSGGSGILIKKEGQVYTVLTNQHVLAPGKSTRIQTPDGNFHKATSVAGVNFQGKDLALLQFRASADYAVASLTNLATVAVNEPIFAAGFPFDADLSQPSGLTLATGQVLLVPERAFKEGYQIGYSNNIEKGMSGGPILNRQGQVIGINGIHADPLWGDPYVYEDGSRPTDALRDLMSRYSWGIPIQTFAQLAPQYASVEALAAGTPTATEENLPPIANDVNNIAQQITVQIDVPNTSHCKGSGVIIVKQGNTYTVLTAEHVIRETEECDRKKLEIITPDNQRYLVDVNENTVKTLPGVDLAVLKFTSKLSYQVATLARHDLEKKGGLVFVSGLPGSTVANGKNNRLFTIGTLFNKEWGSISVKDSLSLTYGYELVYTNITEAGVSGGPVLDIRGHVIGIHGRADGEAVVDEAGSGRSMHLGYSLGVPINTFLSLVTKVGIEPTQLRIYTAEPPSLTESETQSIKLSLLKRVQKPNNSNDAINWLNYGNQLWRLEQYEEALAAFDRAIQIKPDFYQAWYSRGLVLLSLEKYSEALEAFERAIQESQEKFALAWRGKGEALINLQRYPEALASIEKAVALNPKDFLVRVYQGILLQAQERYQEAIVAYDQAIKINPHPWAYNNRSSVRAKLGDKEGALADVNKALEIDPDYAESYLQRSYIRSEWEDREGALADVNKALEIAPNYADAYYSRGLLQYYRGDRAEAIADLGKAIRLNPNNAYFYYSWGGRYSNEGDNQEAIFYYNKAIQLNPNYAEAYYDRGLAYSKLRDRQSALADFQKAVALYRQQGNTFFSRQALARITELQRTPSAVEPANVTLYEGPALNTTFQSPGKISIEIVEIDSSSRRVQVRIAFSQGLYGEGVFEGLINQNNVLELFGILGTLQAAGFPNTDVRLEFLPNKTIKGTYSIYAGAHDFRGRTQNGEFTASQVPTMSKETSLASSENAEVSFNRGYAHHSQGDYTEAITDYTEAIRLKSDYVEAYLRRGIALAQQGESQKAIEDLNKALHLNSDLLQAYYIRGLIRASLKDYPKAVEDYNQVLLRVQEIAGIGVQTEINAQTKILTIVAVTDNLPAYKAGIKTGDQVLEIDDKSTANLSLEEVVNLLRGKKGTQVTLRISRPGKGEFKVTLTREPIVNPQLAEVYYNRGLARLELKDKQGAREDLQKAADLYQQQNNIEMYQTALEKLKEIQ</sequence>
<dbReference type="SUPFAM" id="SSF48452">
    <property type="entry name" value="TPR-like"/>
    <property type="match status" value="3"/>
</dbReference>
<dbReference type="Proteomes" id="UP000256301">
    <property type="component" value="Unassembled WGS sequence"/>
</dbReference>
<dbReference type="InterPro" id="IPR019734">
    <property type="entry name" value="TPR_rpt"/>
</dbReference>
<dbReference type="PANTHER" id="PTHR44858">
    <property type="entry name" value="TETRATRICOPEPTIDE REPEAT PROTEIN 6"/>
    <property type="match status" value="1"/>
</dbReference>
<feature type="repeat" description="TPR" evidence="7">
    <location>
        <begin position="1237"/>
        <end position="1270"/>
    </location>
</feature>
<comment type="caution">
    <text evidence="10">The sequence shown here is derived from an EMBL/GenBank/DDBJ whole genome shotgun (WGS) entry which is preliminary data.</text>
</comment>
<organism evidence="10 11">
    <name type="scientific">Microcystis aeruginosa DA14</name>
    <dbReference type="NCBI Taxonomy" id="1987506"/>
    <lineage>
        <taxon>Bacteria</taxon>
        <taxon>Bacillati</taxon>
        <taxon>Cyanobacteriota</taxon>
        <taxon>Cyanophyceae</taxon>
        <taxon>Oscillatoriophycideae</taxon>
        <taxon>Chroococcales</taxon>
        <taxon>Microcystaceae</taxon>
        <taxon>Microcystis</taxon>
    </lineage>
</organism>
<dbReference type="InterPro" id="IPR011990">
    <property type="entry name" value="TPR-like_helical_dom_sf"/>
</dbReference>
<feature type="domain" description="PDZ" evidence="9">
    <location>
        <begin position="1136"/>
        <end position="1203"/>
    </location>
</feature>
<keyword evidence="6" id="KW-0720">Serine protease</keyword>
<dbReference type="SMART" id="SM00028">
    <property type="entry name" value="TPR"/>
    <property type="match status" value="13"/>
</dbReference>
<feature type="repeat" description="TPR" evidence="7">
    <location>
        <begin position="1077"/>
        <end position="1110"/>
    </location>
</feature>
<dbReference type="InterPro" id="IPR013105">
    <property type="entry name" value="TPR_2"/>
</dbReference>
<dbReference type="GO" id="GO:0009279">
    <property type="term" value="C:cell outer membrane"/>
    <property type="evidence" value="ECO:0007669"/>
    <property type="project" value="TreeGrafter"/>
</dbReference>
<evidence type="ECO:0000259" key="9">
    <source>
        <dbReference type="PROSITE" id="PS50106"/>
    </source>
</evidence>
<dbReference type="InterPro" id="IPR001478">
    <property type="entry name" value="PDZ"/>
</dbReference>
<feature type="repeat" description="TPR" evidence="7">
    <location>
        <begin position="717"/>
        <end position="750"/>
    </location>
</feature>
<evidence type="ECO:0000256" key="2">
    <source>
        <dbReference type="ARBA" id="ARBA00022670"/>
    </source>
</evidence>
<feature type="coiled-coil region" evidence="8">
    <location>
        <begin position="1250"/>
        <end position="1286"/>
    </location>
</feature>
<dbReference type="PANTHER" id="PTHR44858:SF1">
    <property type="entry name" value="UDP-N-ACETYLGLUCOSAMINE--PEPTIDE N-ACETYLGLUCOSAMINYLTRANSFERASE SPINDLY-RELATED"/>
    <property type="match status" value="1"/>
</dbReference>
<comment type="similarity">
    <text evidence="1">Belongs to the peptidase S41A family.</text>
</comment>
<feature type="repeat" description="TPR" evidence="7">
    <location>
        <begin position="1043"/>
        <end position="1076"/>
    </location>
</feature>
<dbReference type="GO" id="GO:0008236">
    <property type="term" value="F:serine-type peptidase activity"/>
    <property type="evidence" value="ECO:0007669"/>
    <property type="project" value="UniProtKB-KW"/>
</dbReference>
<feature type="repeat" description="TPR" evidence="7">
    <location>
        <begin position="853"/>
        <end position="886"/>
    </location>
</feature>
<evidence type="ECO:0000313" key="11">
    <source>
        <dbReference type="Proteomes" id="UP000256301"/>
    </source>
</evidence>
<dbReference type="SMART" id="SM00228">
    <property type="entry name" value="PDZ"/>
    <property type="match status" value="1"/>
</dbReference>
<dbReference type="InterPro" id="IPR050498">
    <property type="entry name" value="Ycf3"/>
</dbReference>
<dbReference type="Gene3D" id="2.40.10.10">
    <property type="entry name" value="Trypsin-like serine proteases"/>
    <property type="match status" value="4"/>
</dbReference>
<dbReference type="InterPro" id="IPR009003">
    <property type="entry name" value="Peptidase_S1_PA"/>
</dbReference>
<dbReference type="Pfam" id="PF13432">
    <property type="entry name" value="TPR_16"/>
    <property type="match status" value="2"/>
</dbReference>
<dbReference type="PROSITE" id="PS50293">
    <property type="entry name" value="TPR_REGION"/>
    <property type="match status" value="5"/>
</dbReference>
<reference evidence="10 11" key="1">
    <citation type="submission" date="2017-08" db="EMBL/GenBank/DDBJ databases">
        <title>Functional genomic and metabolic studies of the symbiotic interactions of six Microcystis-dominated communities.</title>
        <authorList>
            <person name="Li Q."/>
            <person name="Lin F."/>
        </authorList>
    </citation>
    <scope>NUCLEOTIDE SEQUENCE [LARGE SCALE GENOMIC DNA]</scope>
    <source>
        <strain evidence="10">DA14</strain>
    </source>
</reference>
<feature type="repeat" description="TPR" evidence="7">
    <location>
        <begin position="785"/>
        <end position="818"/>
    </location>
</feature>
<dbReference type="Pfam" id="PF17820">
    <property type="entry name" value="PDZ_6"/>
    <property type="match status" value="1"/>
</dbReference>
<keyword evidence="2" id="KW-0645">Protease</keyword>
<evidence type="ECO:0000256" key="1">
    <source>
        <dbReference type="ARBA" id="ARBA00009179"/>
    </source>
</evidence>
<dbReference type="InterPro" id="IPR036034">
    <property type="entry name" value="PDZ_sf"/>
</dbReference>
<dbReference type="EMBL" id="QQWE01000003">
    <property type="protein sequence ID" value="REJ57414.1"/>
    <property type="molecule type" value="Genomic_DNA"/>
</dbReference>
<dbReference type="Gene3D" id="1.25.40.10">
    <property type="entry name" value="Tetratricopeptide repeat domain"/>
    <property type="match status" value="6"/>
</dbReference>
<dbReference type="Pfam" id="PF07719">
    <property type="entry name" value="TPR_2"/>
    <property type="match status" value="1"/>
</dbReference>
<dbReference type="Pfam" id="PF13181">
    <property type="entry name" value="TPR_8"/>
    <property type="match status" value="2"/>
</dbReference>
<protein>
    <submittedName>
        <fullName evidence="10">Tetratricopeptide repeat protein</fullName>
    </submittedName>
</protein>
<keyword evidence="8" id="KW-0175">Coiled coil</keyword>
<proteinExistence type="inferred from homology"/>
<gene>
    <name evidence="10" type="ORF">DWQ56_08995</name>
</gene>
<keyword evidence="3" id="KW-0677">Repeat</keyword>
<dbReference type="Pfam" id="PF13414">
    <property type="entry name" value="TPR_11"/>
    <property type="match status" value="2"/>
</dbReference>
<dbReference type="FunFam" id="2.30.42.10:FF:000063">
    <property type="entry name" value="Peptidase, S41 family"/>
    <property type="match status" value="1"/>
</dbReference>
<feature type="repeat" description="TPR" evidence="7">
    <location>
        <begin position="615"/>
        <end position="648"/>
    </location>
</feature>
<dbReference type="SUPFAM" id="SSF50156">
    <property type="entry name" value="PDZ domain-like"/>
    <property type="match status" value="1"/>
</dbReference>
<evidence type="ECO:0000256" key="3">
    <source>
        <dbReference type="ARBA" id="ARBA00022737"/>
    </source>
</evidence>
<dbReference type="InterPro" id="IPR043504">
    <property type="entry name" value="Peptidase_S1_PA_chymotrypsin"/>
</dbReference>
<dbReference type="InterPro" id="IPR041489">
    <property type="entry name" value="PDZ_6"/>
</dbReference>
<keyword evidence="5 7" id="KW-0802">TPR repeat</keyword>
<evidence type="ECO:0000256" key="7">
    <source>
        <dbReference type="PROSITE-ProRule" id="PRU00339"/>
    </source>
</evidence>
<dbReference type="Pfam" id="PF00515">
    <property type="entry name" value="TPR_1"/>
    <property type="match status" value="1"/>
</dbReference>
<dbReference type="SUPFAM" id="SSF50494">
    <property type="entry name" value="Trypsin-like serine proteases"/>
    <property type="match status" value="2"/>
</dbReference>
<dbReference type="CDD" id="cd06782">
    <property type="entry name" value="cpPDZ_CPP-like"/>
    <property type="match status" value="1"/>
</dbReference>
<keyword evidence="4" id="KW-0378">Hydrolase</keyword>
<evidence type="ECO:0000313" key="10">
    <source>
        <dbReference type="EMBL" id="REJ57414.1"/>
    </source>
</evidence>
<dbReference type="Pfam" id="PF13365">
    <property type="entry name" value="Trypsin_2"/>
    <property type="match status" value="2"/>
</dbReference>
<feature type="repeat" description="TPR" evidence="7">
    <location>
        <begin position="819"/>
        <end position="852"/>
    </location>
</feature>
<evidence type="ECO:0000256" key="6">
    <source>
        <dbReference type="ARBA" id="ARBA00022825"/>
    </source>
</evidence>
<dbReference type="GO" id="GO:0046813">
    <property type="term" value="P:receptor-mediated virion attachment to host cell"/>
    <property type="evidence" value="ECO:0007669"/>
    <property type="project" value="TreeGrafter"/>
</dbReference>
<dbReference type="PROSITE" id="PS50106">
    <property type="entry name" value="PDZ"/>
    <property type="match status" value="1"/>
</dbReference>
<dbReference type="GO" id="GO:0006508">
    <property type="term" value="P:proteolysis"/>
    <property type="evidence" value="ECO:0007669"/>
    <property type="project" value="UniProtKB-KW"/>
</dbReference>
<name>A0A3E0MC97_MICAE</name>
<dbReference type="PROSITE" id="PS50005">
    <property type="entry name" value="TPR"/>
    <property type="match status" value="10"/>
</dbReference>
<evidence type="ECO:0000256" key="4">
    <source>
        <dbReference type="ARBA" id="ARBA00022801"/>
    </source>
</evidence>
<evidence type="ECO:0000256" key="8">
    <source>
        <dbReference type="SAM" id="Coils"/>
    </source>
</evidence>
<evidence type="ECO:0000256" key="5">
    <source>
        <dbReference type="ARBA" id="ARBA00022803"/>
    </source>
</evidence>
<accession>A0A3E0MC97</accession>
<feature type="repeat" description="TPR" evidence="7">
    <location>
        <begin position="650"/>
        <end position="683"/>
    </location>
</feature>
<feature type="repeat" description="TPR" evidence="7">
    <location>
        <begin position="581"/>
        <end position="614"/>
    </location>
</feature>
<dbReference type="Gene3D" id="2.30.42.10">
    <property type="match status" value="1"/>
</dbReference>